<dbReference type="Proteomes" id="UP001165541">
    <property type="component" value="Unassembled WGS sequence"/>
</dbReference>
<evidence type="ECO:0000313" key="1">
    <source>
        <dbReference type="EMBL" id="MCM5681474.1"/>
    </source>
</evidence>
<evidence type="ECO:0000313" key="2">
    <source>
        <dbReference type="Proteomes" id="UP001165541"/>
    </source>
</evidence>
<dbReference type="RefSeq" id="WP_251779955.1">
    <property type="nucleotide sequence ID" value="NZ_JAMKFE010000012.1"/>
</dbReference>
<name>A0ABT0YRW9_9BURK</name>
<keyword evidence="2" id="KW-1185">Reference proteome</keyword>
<protein>
    <submittedName>
        <fullName evidence="1">Uncharacterized protein</fullName>
    </submittedName>
</protein>
<dbReference type="EMBL" id="JAMKFE010000012">
    <property type="protein sequence ID" value="MCM5681474.1"/>
    <property type="molecule type" value="Genomic_DNA"/>
</dbReference>
<reference evidence="1" key="1">
    <citation type="submission" date="2022-05" db="EMBL/GenBank/DDBJ databases">
        <title>Schlegelella sp. nov., isolated from mangrove soil.</title>
        <authorList>
            <person name="Liu Y."/>
            <person name="Ge X."/>
            <person name="Liu W."/>
        </authorList>
    </citation>
    <scope>NUCLEOTIDE SEQUENCE</scope>
    <source>
        <strain evidence="1">S2-27</strain>
    </source>
</reference>
<comment type="caution">
    <text evidence="1">The sequence shown here is derived from an EMBL/GenBank/DDBJ whole genome shotgun (WGS) entry which is preliminary data.</text>
</comment>
<accession>A0ABT0YRW9</accession>
<gene>
    <name evidence="1" type="ORF">M8A51_18255</name>
</gene>
<organism evidence="1 2">
    <name type="scientific">Caldimonas mangrovi</name>
    <dbReference type="NCBI Taxonomy" id="2944811"/>
    <lineage>
        <taxon>Bacteria</taxon>
        <taxon>Pseudomonadati</taxon>
        <taxon>Pseudomonadota</taxon>
        <taxon>Betaproteobacteria</taxon>
        <taxon>Burkholderiales</taxon>
        <taxon>Sphaerotilaceae</taxon>
        <taxon>Caldimonas</taxon>
    </lineage>
</organism>
<sequence length="87" mass="9820">MNDALEHEVLADMSKLEQTLTEDLTGDRARAMLQYFDQVAQASEQMVQKAAHDAERQLAAQLQDGFRASQRIVRHVWETLHSASLPA</sequence>
<proteinExistence type="predicted"/>